<dbReference type="SMART" id="SM01126">
    <property type="entry name" value="DDE_Tnp_IS1595"/>
    <property type="match status" value="1"/>
</dbReference>
<gene>
    <name evidence="2" type="ORF">N2599_30600</name>
</gene>
<dbReference type="Pfam" id="PF12762">
    <property type="entry name" value="DDE_Tnp_IS1595"/>
    <property type="match status" value="1"/>
</dbReference>
<name>A0ABY5XSJ9_RHISU</name>
<sequence>MAAQVIKRADAGTIGRFLDRFVSQNAVILSDDTAIGRAAKAFSGHETVAHRDHNYADGEVHSNTAENLASVLKRAQFGVFHFLSLRHLQPYVDEIIFRMNQHEVTRRGLSEGRTYIARTELHQH</sequence>
<evidence type="ECO:0000313" key="3">
    <source>
        <dbReference type="Proteomes" id="UP001060123"/>
    </source>
</evidence>
<evidence type="ECO:0000259" key="1">
    <source>
        <dbReference type="SMART" id="SM01126"/>
    </source>
</evidence>
<dbReference type="Proteomes" id="UP001060123">
    <property type="component" value="Plasmid pWSM1592_1"/>
</dbReference>
<proteinExistence type="predicted"/>
<dbReference type="EMBL" id="CP104144">
    <property type="protein sequence ID" value="UWU17139.1"/>
    <property type="molecule type" value="Genomic_DNA"/>
</dbReference>
<accession>A0ABY5XSJ9</accession>
<organism evidence="2 3">
    <name type="scientific">Rhizobium sullae</name>
    <name type="common">Rhizobium hedysari</name>
    <dbReference type="NCBI Taxonomy" id="50338"/>
    <lineage>
        <taxon>Bacteria</taxon>
        <taxon>Pseudomonadati</taxon>
        <taxon>Pseudomonadota</taxon>
        <taxon>Alphaproteobacteria</taxon>
        <taxon>Hyphomicrobiales</taxon>
        <taxon>Rhizobiaceae</taxon>
        <taxon>Rhizobium/Agrobacterium group</taxon>
        <taxon>Rhizobium</taxon>
    </lineage>
</organism>
<protein>
    <submittedName>
        <fullName evidence="2">Transposase</fullName>
    </submittedName>
</protein>
<geneLocation type="plasmid" evidence="2 3">
    <name>pWSM1592_1</name>
</geneLocation>
<reference evidence="2" key="1">
    <citation type="submission" date="2022-09" db="EMBL/GenBank/DDBJ databases">
        <title>Australian commercial rhizobial inoculants.</title>
        <authorList>
            <person name="Kohlmeier M.G."/>
            <person name="O'Hara G.W."/>
            <person name="Colombi E."/>
            <person name="Ramsay J.P."/>
            <person name="Terpolilli J."/>
        </authorList>
    </citation>
    <scope>NUCLEOTIDE SEQUENCE</scope>
    <source>
        <strain evidence="2">WSM1592</strain>
        <plasmid evidence="2">pWSM1592_1</plasmid>
    </source>
</reference>
<dbReference type="InterPro" id="IPR024445">
    <property type="entry name" value="Tnp_ISXO2-like"/>
</dbReference>
<keyword evidence="2" id="KW-0614">Plasmid</keyword>
<feature type="domain" description="ISXO2-like transposase" evidence="1">
    <location>
        <begin position="1"/>
        <end position="100"/>
    </location>
</feature>
<dbReference type="RefSeq" id="WP_027512648.1">
    <property type="nucleotide sequence ID" value="NZ_CP104144.1"/>
</dbReference>
<evidence type="ECO:0000313" key="2">
    <source>
        <dbReference type="EMBL" id="UWU17139.1"/>
    </source>
</evidence>
<keyword evidence="3" id="KW-1185">Reference proteome</keyword>